<keyword evidence="1" id="KW-1133">Transmembrane helix</keyword>
<keyword evidence="1" id="KW-0812">Transmembrane</keyword>
<dbReference type="AlphaFoldDB" id="A0A540LX04"/>
<proteinExistence type="predicted"/>
<sequence>MENMMGLLSVHVQRGVNLAVRDMRSSDPYVVVKMSKQVFIWLASFILLLTLCVCVCVFFFFF</sequence>
<dbReference type="Proteomes" id="UP000315295">
    <property type="component" value="Unassembled WGS sequence"/>
</dbReference>
<dbReference type="InterPro" id="IPR035892">
    <property type="entry name" value="C2_domain_sf"/>
</dbReference>
<organism evidence="2 3">
    <name type="scientific">Malus baccata</name>
    <name type="common">Siberian crab apple</name>
    <name type="synonym">Pyrus baccata</name>
    <dbReference type="NCBI Taxonomy" id="106549"/>
    <lineage>
        <taxon>Eukaryota</taxon>
        <taxon>Viridiplantae</taxon>
        <taxon>Streptophyta</taxon>
        <taxon>Embryophyta</taxon>
        <taxon>Tracheophyta</taxon>
        <taxon>Spermatophyta</taxon>
        <taxon>Magnoliopsida</taxon>
        <taxon>eudicotyledons</taxon>
        <taxon>Gunneridae</taxon>
        <taxon>Pentapetalae</taxon>
        <taxon>rosids</taxon>
        <taxon>fabids</taxon>
        <taxon>Rosales</taxon>
        <taxon>Rosaceae</taxon>
        <taxon>Amygdaloideae</taxon>
        <taxon>Maleae</taxon>
        <taxon>Malus</taxon>
    </lineage>
</organism>
<name>A0A540LX04_MALBA</name>
<keyword evidence="1" id="KW-0472">Membrane</keyword>
<evidence type="ECO:0000313" key="3">
    <source>
        <dbReference type="Proteomes" id="UP000315295"/>
    </source>
</evidence>
<keyword evidence="3" id="KW-1185">Reference proteome</keyword>
<dbReference type="STRING" id="106549.A0A540LX04"/>
<evidence type="ECO:0000256" key="1">
    <source>
        <dbReference type="SAM" id="Phobius"/>
    </source>
</evidence>
<evidence type="ECO:0000313" key="2">
    <source>
        <dbReference type="EMBL" id="TQD91030.1"/>
    </source>
</evidence>
<dbReference type="EMBL" id="VIEB01000434">
    <property type="protein sequence ID" value="TQD91030.1"/>
    <property type="molecule type" value="Genomic_DNA"/>
</dbReference>
<protein>
    <recommendedName>
        <fullName evidence="4">C2 domain-containing protein</fullName>
    </recommendedName>
</protein>
<dbReference type="SUPFAM" id="SSF49562">
    <property type="entry name" value="C2 domain (Calcium/lipid-binding domain, CaLB)"/>
    <property type="match status" value="1"/>
</dbReference>
<reference evidence="2 3" key="1">
    <citation type="journal article" date="2019" name="G3 (Bethesda)">
        <title>Sequencing of a Wild Apple (Malus baccata) Genome Unravels the Differences Between Cultivated and Wild Apple Species Regarding Disease Resistance and Cold Tolerance.</title>
        <authorList>
            <person name="Chen X."/>
        </authorList>
    </citation>
    <scope>NUCLEOTIDE SEQUENCE [LARGE SCALE GENOMIC DNA]</scope>
    <source>
        <strain evidence="3">cv. Shandingzi</strain>
        <tissue evidence="2">Leaves</tissue>
    </source>
</reference>
<feature type="transmembrane region" description="Helical" evidence="1">
    <location>
        <begin position="38"/>
        <end position="61"/>
    </location>
</feature>
<dbReference type="Gene3D" id="2.60.40.150">
    <property type="entry name" value="C2 domain"/>
    <property type="match status" value="1"/>
</dbReference>
<accession>A0A540LX04</accession>
<gene>
    <name evidence="2" type="ORF">C1H46_023364</name>
</gene>
<comment type="caution">
    <text evidence="2">The sequence shown here is derived from an EMBL/GenBank/DDBJ whole genome shotgun (WGS) entry which is preliminary data.</text>
</comment>
<evidence type="ECO:0008006" key="4">
    <source>
        <dbReference type="Google" id="ProtNLM"/>
    </source>
</evidence>